<sequence length="191" mass="21063">MTATAADGIEAFDINHPEEWEDYAQRFEFFLEAQSITDAAKKRVAFLGRCGPATFQLAKALVVRPSLNHLQDSSKKGKRSSALRALASFQVLEGTVDNSATIVSEDSDFAPSDAEDEQDYDSWDDDLMVCEEDRPAVEAPLVILQRAWQGRYEAPQQPTARIDPKLVAKLGGGPGKQCLHRMPQPGMGAYF</sequence>
<comment type="caution">
    <text evidence="1">The sequence shown here is derived from an EMBL/GenBank/DDBJ whole genome shotgun (WGS) entry which is preliminary data.</text>
</comment>
<protein>
    <submittedName>
        <fullName evidence="1">Uncharacterized protein</fullName>
    </submittedName>
</protein>
<reference evidence="1" key="1">
    <citation type="journal article" date="2020" name="Cell">
        <title>Large-Scale Comparative Analyses of Tick Genomes Elucidate Their Genetic Diversity and Vector Capacities.</title>
        <authorList>
            <consortium name="Tick Genome and Microbiome Consortium (TIGMIC)"/>
            <person name="Jia N."/>
            <person name="Wang J."/>
            <person name="Shi W."/>
            <person name="Du L."/>
            <person name="Sun Y."/>
            <person name="Zhan W."/>
            <person name="Jiang J.F."/>
            <person name="Wang Q."/>
            <person name="Zhang B."/>
            <person name="Ji P."/>
            <person name="Bell-Sakyi L."/>
            <person name="Cui X.M."/>
            <person name="Yuan T.T."/>
            <person name="Jiang B.G."/>
            <person name="Yang W.F."/>
            <person name="Lam T.T."/>
            <person name="Chang Q.C."/>
            <person name="Ding S.J."/>
            <person name="Wang X.J."/>
            <person name="Zhu J.G."/>
            <person name="Ruan X.D."/>
            <person name="Zhao L."/>
            <person name="Wei J.T."/>
            <person name="Ye R.Z."/>
            <person name="Que T.C."/>
            <person name="Du C.H."/>
            <person name="Zhou Y.H."/>
            <person name="Cheng J.X."/>
            <person name="Dai P.F."/>
            <person name="Guo W.B."/>
            <person name="Han X.H."/>
            <person name="Huang E.J."/>
            <person name="Li L.F."/>
            <person name="Wei W."/>
            <person name="Gao Y.C."/>
            <person name="Liu J.Z."/>
            <person name="Shao H.Z."/>
            <person name="Wang X."/>
            <person name="Wang C.C."/>
            <person name="Yang T.C."/>
            <person name="Huo Q.B."/>
            <person name="Li W."/>
            <person name="Chen H.Y."/>
            <person name="Chen S.E."/>
            <person name="Zhou L.G."/>
            <person name="Ni X.B."/>
            <person name="Tian J.H."/>
            <person name="Sheng Y."/>
            <person name="Liu T."/>
            <person name="Pan Y.S."/>
            <person name="Xia L.Y."/>
            <person name="Li J."/>
            <person name="Zhao F."/>
            <person name="Cao W.C."/>
        </authorList>
    </citation>
    <scope>NUCLEOTIDE SEQUENCE</scope>
    <source>
        <strain evidence="1">Rsan-2018</strain>
    </source>
</reference>
<reference evidence="1" key="2">
    <citation type="submission" date="2021-09" db="EMBL/GenBank/DDBJ databases">
        <authorList>
            <person name="Jia N."/>
            <person name="Wang J."/>
            <person name="Shi W."/>
            <person name="Du L."/>
            <person name="Sun Y."/>
            <person name="Zhan W."/>
            <person name="Jiang J."/>
            <person name="Wang Q."/>
            <person name="Zhang B."/>
            <person name="Ji P."/>
            <person name="Sakyi L.B."/>
            <person name="Cui X."/>
            <person name="Yuan T."/>
            <person name="Jiang B."/>
            <person name="Yang W."/>
            <person name="Lam T.T.-Y."/>
            <person name="Chang Q."/>
            <person name="Ding S."/>
            <person name="Wang X."/>
            <person name="Zhu J."/>
            <person name="Ruan X."/>
            <person name="Zhao L."/>
            <person name="Wei J."/>
            <person name="Que T."/>
            <person name="Du C."/>
            <person name="Cheng J."/>
            <person name="Dai P."/>
            <person name="Han X."/>
            <person name="Huang E."/>
            <person name="Gao Y."/>
            <person name="Liu J."/>
            <person name="Shao H."/>
            <person name="Ye R."/>
            <person name="Li L."/>
            <person name="Wei W."/>
            <person name="Wang X."/>
            <person name="Wang C."/>
            <person name="Huo Q."/>
            <person name="Li W."/>
            <person name="Guo W."/>
            <person name="Chen H."/>
            <person name="Chen S."/>
            <person name="Zhou L."/>
            <person name="Zhou L."/>
            <person name="Ni X."/>
            <person name="Tian J."/>
            <person name="Zhou Y."/>
            <person name="Sheng Y."/>
            <person name="Liu T."/>
            <person name="Pan Y."/>
            <person name="Xia L."/>
            <person name="Li J."/>
            <person name="Zhao F."/>
            <person name="Cao W."/>
        </authorList>
    </citation>
    <scope>NUCLEOTIDE SEQUENCE</scope>
    <source>
        <strain evidence="1">Rsan-2018</strain>
        <tissue evidence="1">Larvae</tissue>
    </source>
</reference>
<evidence type="ECO:0000313" key="2">
    <source>
        <dbReference type="Proteomes" id="UP000821837"/>
    </source>
</evidence>
<keyword evidence="2" id="KW-1185">Reference proteome</keyword>
<accession>A0A9D4Q5E5</accession>
<dbReference type="Proteomes" id="UP000821837">
    <property type="component" value="Unassembled WGS sequence"/>
</dbReference>
<name>A0A9D4Q5E5_RHISA</name>
<evidence type="ECO:0000313" key="1">
    <source>
        <dbReference type="EMBL" id="KAH7968257.1"/>
    </source>
</evidence>
<dbReference type="EMBL" id="JABSTV010001248">
    <property type="protein sequence ID" value="KAH7968257.1"/>
    <property type="molecule type" value="Genomic_DNA"/>
</dbReference>
<gene>
    <name evidence="1" type="ORF">HPB52_007266</name>
</gene>
<organism evidence="1 2">
    <name type="scientific">Rhipicephalus sanguineus</name>
    <name type="common">Brown dog tick</name>
    <name type="synonym">Ixodes sanguineus</name>
    <dbReference type="NCBI Taxonomy" id="34632"/>
    <lineage>
        <taxon>Eukaryota</taxon>
        <taxon>Metazoa</taxon>
        <taxon>Ecdysozoa</taxon>
        <taxon>Arthropoda</taxon>
        <taxon>Chelicerata</taxon>
        <taxon>Arachnida</taxon>
        <taxon>Acari</taxon>
        <taxon>Parasitiformes</taxon>
        <taxon>Ixodida</taxon>
        <taxon>Ixodoidea</taxon>
        <taxon>Ixodidae</taxon>
        <taxon>Rhipicephalinae</taxon>
        <taxon>Rhipicephalus</taxon>
        <taxon>Rhipicephalus</taxon>
    </lineage>
</organism>
<dbReference type="AlphaFoldDB" id="A0A9D4Q5E5"/>
<proteinExistence type="predicted"/>